<organism evidence="3 4">
    <name type="scientific">Nocardia acididurans</name>
    <dbReference type="NCBI Taxonomy" id="2802282"/>
    <lineage>
        <taxon>Bacteria</taxon>
        <taxon>Bacillati</taxon>
        <taxon>Actinomycetota</taxon>
        <taxon>Actinomycetes</taxon>
        <taxon>Mycobacteriales</taxon>
        <taxon>Nocardiaceae</taxon>
        <taxon>Nocardia</taxon>
    </lineage>
</organism>
<gene>
    <name evidence="3" type="ORF">JK358_11795</name>
</gene>
<accession>A0ABS1M3G6</accession>
<dbReference type="Gene3D" id="2.60.40.1650">
    <property type="entry name" value="Porin MspA (Ig-like beta-sandwich domain)"/>
    <property type="match status" value="1"/>
</dbReference>
<dbReference type="Gene3D" id="2.10.300.10">
    <property type="entry name" value="Porin MspA ribbon domain"/>
    <property type="match status" value="1"/>
</dbReference>
<dbReference type="Pfam" id="PF09203">
    <property type="entry name" value="MspA"/>
    <property type="match status" value="1"/>
</dbReference>
<evidence type="ECO:0000313" key="4">
    <source>
        <dbReference type="Proteomes" id="UP000602198"/>
    </source>
</evidence>
<dbReference type="SUPFAM" id="SSF56959">
    <property type="entry name" value="Leukocidin-like"/>
    <property type="match status" value="1"/>
</dbReference>
<name>A0ABS1M3G6_9NOCA</name>
<evidence type="ECO:0000256" key="2">
    <source>
        <dbReference type="SAM" id="SignalP"/>
    </source>
</evidence>
<dbReference type="EMBL" id="JAERRJ010000004">
    <property type="protein sequence ID" value="MBL1075076.1"/>
    <property type="molecule type" value="Genomic_DNA"/>
</dbReference>
<dbReference type="RefSeq" id="WP_201946735.1">
    <property type="nucleotide sequence ID" value="NZ_JAERRJ010000004.1"/>
</dbReference>
<comment type="caution">
    <text evidence="3">The sequence shown here is derived from an EMBL/GenBank/DDBJ whole genome shotgun (WGS) entry which is preliminary data.</text>
</comment>
<dbReference type="Proteomes" id="UP000602198">
    <property type="component" value="Unassembled WGS sequence"/>
</dbReference>
<dbReference type="InterPro" id="IPR036435">
    <property type="entry name" value="Leukocidin/porin_MspA_sf"/>
</dbReference>
<proteinExistence type="predicted"/>
<sequence length="215" mass="21604">MNIKTVVATAMTGIALALGGPFAAQAQAGALAPHEKIVTAPNGMTVTAGHFDNAAHPVASLNLMPTSREVYLDNTSYGRVDGGTGVIHTGFFFACAVALDVDFTFKAGASLDLDASIGVTAGATLVTPTAGVTLSPSIGASIGMTLGMSPGEIVDLPLGSKDIPAGGTGYVTQSGYRLTVNDCAGPLTVQAYTIVEATSPEADTASWVIGDPFVL</sequence>
<feature type="chain" id="PRO_5046345579" evidence="2">
    <location>
        <begin position="27"/>
        <end position="215"/>
    </location>
</feature>
<keyword evidence="1 2" id="KW-0732">Signal</keyword>
<keyword evidence="4" id="KW-1185">Reference proteome</keyword>
<reference evidence="3 4" key="1">
    <citation type="submission" date="2021-01" db="EMBL/GenBank/DDBJ databases">
        <title>WGS of actinomycetes isolated from Thailand.</title>
        <authorList>
            <person name="Thawai C."/>
        </authorList>
    </citation>
    <scope>NUCLEOTIDE SEQUENCE [LARGE SCALE GENOMIC DNA]</scope>
    <source>
        <strain evidence="3 4">LPG 2</strain>
    </source>
</reference>
<evidence type="ECO:0000313" key="3">
    <source>
        <dbReference type="EMBL" id="MBL1075076.1"/>
    </source>
</evidence>
<evidence type="ECO:0000256" key="1">
    <source>
        <dbReference type="ARBA" id="ARBA00022729"/>
    </source>
</evidence>
<protein>
    <submittedName>
        <fullName evidence="3">MspA family porin</fullName>
    </submittedName>
</protein>
<feature type="signal peptide" evidence="2">
    <location>
        <begin position="1"/>
        <end position="26"/>
    </location>
</feature>
<dbReference type="InterPro" id="IPR015286">
    <property type="entry name" value="Porin_fam_mycobact-type"/>
</dbReference>